<comment type="similarity">
    <text evidence="1">Belongs to the PPR family. P subfamily.</text>
</comment>
<dbReference type="PANTHER" id="PTHR47447:SF28">
    <property type="entry name" value="PENTACOTRIPEPTIDE-REPEAT REGION OF PRORP DOMAIN-CONTAINING PROTEIN"/>
    <property type="match status" value="1"/>
</dbReference>
<dbReference type="EMBL" id="JAYWIO010000007">
    <property type="protein sequence ID" value="KAK7253112.1"/>
    <property type="molecule type" value="Genomic_DNA"/>
</dbReference>
<name>A0AAN9EDD5_CROPI</name>
<evidence type="ECO:0000256" key="3">
    <source>
        <dbReference type="PROSITE-ProRule" id="PRU00708"/>
    </source>
</evidence>
<dbReference type="Proteomes" id="UP001372338">
    <property type="component" value="Unassembled WGS sequence"/>
</dbReference>
<reference evidence="4 5" key="1">
    <citation type="submission" date="2024-01" db="EMBL/GenBank/DDBJ databases">
        <title>The genomes of 5 underutilized Papilionoideae crops provide insights into root nodulation and disease resistanc.</title>
        <authorList>
            <person name="Yuan L."/>
        </authorList>
    </citation>
    <scope>NUCLEOTIDE SEQUENCE [LARGE SCALE GENOMIC DNA]</scope>
    <source>
        <strain evidence="4">ZHUSHIDOU_FW_LH</strain>
        <tissue evidence="4">Leaf</tissue>
    </source>
</reference>
<dbReference type="PANTHER" id="PTHR47447">
    <property type="entry name" value="OS03G0856100 PROTEIN"/>
    <property type="match status" value="1"/>
</dbReference>
<comment type="caution">
    <text evidence="4">The sequence shown here is derived from an EMBL/GenBank/DDBJ whole genome shotgun (WGS) entry which is preliminary data.</text>
</comment>
<dbReference type="AlphaFoldDB" id="A0AAN9EDD5"/>
<dbReference type="PROSITE" id="PS51375">
    <property type="entry name" value="PPR"/>
    <property type="match status" value="2"/>
</dbReference>
<sequence length="127" mass="14566">MTDLICCQGLFEQAIEVLQIVEADGIEPNIVMLNMLINAFGNAGRYREAMSVYHHIKESGVSPDVVTYTTLMKAFMRARKFEEVSSIYKEMEYDGCTPDRKARQMLQAATSVIERRHFNTTTKPLFY</sequence>
<accession>A0AAN9EDD5</accession>
<organism evidence="4 5">
    <name type="scientific">Crotalaria pallida</name>
    <name type="common">Smooth rattlebox</name>
    <name type="synonym">Crotalaria striata</name>
    <dbReference type="NCBI Taxonomy" id="3830"/>
    <lineage>
        <taxon>Eukaryota</taxon>
        <taxon>Viridiplantae</taxon>
        <taxon>Streptophyta</taxon>
        <taxon>Embryophyta</taxon>
        <taxon>Tracheophyta</taxon>
        <taxon>Spermatophyta</taxon>
        <taxon>Magnoliopsida</taxon>
        <taxon>eudicotyledons</taxon>
        <taxon>Gunneridae</taxon>
        <taxon>Pentapetalae</taxon>
        <taxon>rosids</taxon>
        <taxon>fabids</taxon>
        <taxon>Fabales</taxon>
        <taxon>Fabaceae</taxon>
        <taxon>Papilionoideae</taxon>
        <taxon>50 kb inversion clade</taxon>
        <taxon>genistoids sensu lato</taxon>
        <taxon>core genistoids</taxon>
        <taxon>Crotalarieae</taxon>
        <taxon>Crotalaria</taxon>
    </lineage>
</organism>
<feature type="repeat" description="PPR" evidence="3">
    <location>
        <begin position="64"/>
        <end position="98"/>
    </location>
</feature>
<dbReference type="InterPro" id="IPR011990">
    <property type="entry name" value="TPR-like_helical_dom_sf"/>
</dbReference>
<evidence type="ECO:0000256" key="1">
    <source>
        <dbReference type="ARBA" id="ARBA00007626"/>
    </source>
</evidence>
<proteinExistence type="inferred from homology"/>
<evidence type="ECO:0000313" key="5">
    <source>
        <dbReference type="Proteomes" id="UP001372338"/>
    </source>
</evidence>
<dbReference type="Pfam" id="PF13041">
    <property type="entry name" value="PPR_2"/>
    <property type="match status" value="1"/>
</dbReference>
<keyword evidence="2" id="KW-0677">Repeat</keyword>
<dbReference type="InterPro" id="IPR002885">
    <property type="entry name" value="PPR_rpt"/>
</dbReference>
<keyword evidence="5" id="KW-1185">Reference proteome</keyword>
<evidence type="ECO:0000256" key="2">
    <source>
        <dbReference type="ARBA" id="ARBA00022737"/>
    </source>
</evidence>
<evidence type="ECO:0008006" key="6">
    <source>
        <dbReference type="Google" id="ProtNLM"/>
    </source>
</evidence>
<dbReference type="Gene3D" id="1.25.40.10">
    <property type="entry name" value="Tetratricopeptide repeat domain"/>
    <property type="match status" value="1"/>
</dbReference>
<dbReference type="NCBIfam" id="TIGR00756">
    <property type="entry name" value="PPR"/>
    <property type="match status" value="2"/>
</dbReference>
<feature type="repeat" description="PPR" evidence="3">
    <location>
        <begin position="29"/>
        <end position="63"/>
    </location>
</feature>
<protein>
    <recommendedName>
        <fullName evidence="6">Pentatricopeptide repeat protein</fullName>
    </recommendedName>
</protein>
<evidence type="ECO:0000313" key="4">
    <source>
        <dbReference type="EMBL" id="KAK7253112.1"/>
    </source>
</evidence>
<gene>
    <name evidence="4" type="ORF">RIF29_37551</name>
</gene>